<feature type="domain" description="Peptidase S1" evidence="6">
    <location>
        <begin position="245"/>
        <end position="474"/>
    </location>
</feature>
<dbReference type="HOGENOM" id="CLU_043627_0_0_1"/>
<dbReference type="GeneTree" id="ENSGT00940000159993"/>
<sequence>MEQRDPALKPVPDRERVRLAARSTCCKVTIAAVLVGGFALLSLGILMARGSAQGLSFEHTAELRGIAYDRSLQRRNSDYSQTLTPALERLFLTSFRGSPLEGSCLGCAILEYSLMKRSLNGSGFCGSRLRFSPSAAWSLSPSVEEEALRHGLAAALREQGIPLASYGTIASASLTELVAQCVSPVNSPPFSSGRCPGNVFVCHNNPECDGQADCADGSDEADCGSRASLGRGTGLGPPMSGRERRRGGTSRKTGRTPEQGQLREAQEPICPLTPHGAGSSRGAGACRTRLDYLRADLGTTSLSGADGSALSVSIKQVVQHPSYNPLLLDFDVVLELAPPLRFSKYIQPVCLPLAVQKFPVGKKCMISGWGSVREGNISKPASLQKASVGIIDQKTCNVLYNFSLTERMICAGFLEGRVDSCQGDAGGPLACREASGRWFLAGITSWGYGCARPFFPGVYTKVTAVRGWITQTPGAADRPSVPTCGPAPQLPAAGPAPSPTSPCSW</sequence>
<dbReference type="EMBL" id="AGCU01103194">
    <property type="status" value="NOT_ANNOTATED_CDS"/>
    <property type="molecule type" value="Genomic_DNA"/>
</dbReference>
<dbReference type="GO" id="GO:0004252">
    <property type="term" value="F:serine-type endopeptidase activity"/>
    <property type="evidence" value="ECO:0007669"/>
    <property type="project" value="InterPro"/>
</dbReference>
<dbReference type="OMA" id="CCKVTIA"/>
<evidence type="ECO:0000256" key="3">
    <source>
        <dbReference type="PROSITE-ProRule" id="PRU00124"/>
    </source>
</evidence>
<reference evidence="7" key="4">
    <citation type="submission" date="2025-09" db="UniProtKB">
        <authorList>
            <consortium name="Ensembl"/>
        </authorList>
    </citation>
    <scope>IDENTIFICATION</scope>
</reference>
<reference evidence="7" key="3">
    <citation type="submission" date="2025-08" db="UniProtKB">
        <authorList>
            <consortium name="Ensembl"/>
        </authorList>
    </citation>
    <scope>IDENTIFICATION</scope>
</reference>
<keyword evidence="1 3" id="KW-1015">Disulfide bond</keyword>
<dbReference type="SMART" id="SM00020">
    <property type="entry name" value="Tryp_SPc"/>
    <property type="match status" value="1"/>
</dbReference>
<evidence type="ECO:0000313" key="7">
    <source>
        <dbReference type="Ensembl" id="ENSPSIP00000020065.1"/>
    </source>
</evidence>
<dbReference type="PROSITE" id="PS50068">
    <property type="entry name" value="LDLRA_2"/>
    <property type="match status" value="1"/>
</dbReference>
<dbReference type="eggNOG" id="KOG3627">
    <property type="taxonomic scope" value="Eukaryota"/>
</dbReference>
<feature type="region of interest" description="Disordered" evidence="4">
    <location>
        <begin position="223"/>
        <end position="283"/>
    </location>
</feature>
<dbReference type="EMBL" id="AGCU01103196">
    <property type="status" value="NOT_ANNOTATED_CDS"/>
    <property type="molecule type" value="Genomic_DNA"/>
</dbReference>
<dbReference type="PANTHER" id="PTHR24252">
    <property type="entry name" value="ACROSIN-RELATED"/>
    <property type="match status" value="1"/>
</dbReference>
<proteinExistence type="inferred from homology"/>
<feature type="compositionally biased region" description="Pro residues" evidence="4">
    <location>
        <begin position="494"/>
        <end position="505"/>
    </location>
</feature>
<dbReference type="EMBL" id="AGCU01103189">
    <property type="status" value="NOT_ANNOTATED_CDS"/>
    <property type="molecule type" value="Genomic_DNA"/>
</dbReference>
<dbReference type="InterPro" id="IPR036055">
    <property type="entry name" value="LDL_receptor-like_sf"/>
</dbReference>
<feature type="compositionally biased region" description="Basic residues" evidence="4">
    <location>
        <begin position="243"/>
        <end position="254"/>
    </location>
</feature>
<organism evidence="7 8">
    <name type="scientific">Pelodiscus sinensis</name>
    <name type="common">Chinese softshell turtle</name>
    <name type="synonym">Trionyx sinensis</name>
    <dbReference type="NCBI Taxonomy" id="13735"/>
    <lineage>
        <taxon>Eukaryota</taxon>
        <taxon>Metazoa</taxon>
        <taxon>Chordata</taxon>
        <taxon>Craniata</taxon>
        <taxon>Vertebrata</taxon>
        <taxon>Euteleostomi</taxon>
        <taxon>Archelosauria</taxon>
        <taxon>Testudinata</taxon>
        <taxon>Testudines</taxon>
        <taxon>Cryptodira</taxon>
        <taxon>Trionychia</taxon>
        <taxon>Trionychidae</taxon>
        <taxon>Pelodiscus</taxon>
    </lineage>
</organism>
<dbReference type="Pfam" id="PF00089">
    <property type="entry name" value="Trypsin"/>
    <property type="match status" value="1"/>
</dbReference>
<dbReference type="CDD" id="cd00112">
    <property type="entry name" value="LDLa"/>
    <property type="match status" value="1"/>
</dbReference>
<feature type="disulfide bond" evidence="3">
    <location>
        <begin position="208"/>
        <end position="223"/>
    </location>
</feature>
<dbReference type="GO" id="GO:0006508">
    <property type="term" value="P:proteolysis"/>
    <property type="evidence" value="ECO:0007669"/>
    <property type="project" value="InterPro"/>
</dbReference>
<protein>
    <recommendedName>
        <fullName evidence="6">Peptidase S1 domain-containing protein</fullName>
    </recommendedName>
</protein>
<reference evidence="8" key="2">
    <citation type="journal article" date="2013" name="Nat. Genet.">
        <title>The draft genomes of soft-shell turtle and green sea turtle yield insights into the development and evolution of the turtle-specific body plan.</title>
        <authorList>
            <person name="Wang Z."/>
            <person name="Pascual-Anaya J."/>
            <person name="Zadissa A."/>
            <person name="Li W."/>
            <person name="Niimura Y."/>
            <person name="Huang Z."/>
            <person name="Li C."/>
            <person name="White S."/>
            <person name="Xiong Z."/>
            <person name="Fang D."/>
            <person name="Wang B."/>
            <person name="Ming Y."/>
            <person name="Chen Y."/>
            <person name="Zheng Y."/>
            <person name="Kuraku S."/>
            <person name="Pignatelli M."/>
            <person name="Herrero J."/>
            <person name="Beal K."/>
            <person name="Nozawa M."/>
            <person name="Li Q."/>
            <person name="Wang J."/>
            <person name="Zhang H."/>
            <person name="Yu L."/>
            <person name="Shigenobu S."/>
            <person name="Wang J."/>
            <person name="Liu J."/>
            <person name="Flicek P."/>
            <person name="Searle S."/>
            <person name="Wang J."/>
            <person name="Kuratani S."/>
            <person name="Yin Y."/>
            <person name="Aken B."/>
            <person name="Zhang G."/>
            <person name="Irie N."/>
        </authorList>
    </citation>
    <scope>NUCLEOTIDE SEQUENCE [LARGE SCALE GENOMIC DNA]</scope>
    <source>
        <strain evidence="8">Daiwa-1</strain>
    </source>
</reference>
<dbReference type="CDD" id="cd00190">
    <property type="entry name" value="Tryp_SPc"/>
    <property type="match status" value="1"/>
</dbReference>
<dbReference type="EMBL" id="AGCU01103188">
    <property type="status" value="NOT_ANNOTATED_CDS"/>
    <property type="molecule type" value="Genomic_DNA"/>
</dbReference>
<comment type="similarity">
    <text evidence="2">Belongs to the peptidase S1 family. CLIP subfamily.</text>
</comment>
<dbReference type="AlphaFoldDB" id="K7GIF4"/>
<dbReference type="InterPro" id="IPR002172">
    <property type="entry name" value="LDrepeatLR_classA_rpt"/>
</dbReference>
<name>K7GIF4_PELSI</name>
<dbReference type="Gene3D" id="2.40.10.10">
    <property type="entry name" value="Trypsin-like serine proteases"/>
    <property type="match status" value="2"/>
</dbReference>
<evidence type="ECO:0000256" key="5">
    <source>
        <dbReference type="SAM" id="Phobius"/>
    </source>
</evidence>
<dbReference type="STRING" id="13735.ENSPSIP00000020065"/>
<evidence type="ECO:0000256" key="1">
    <source>
        <dbReference type="ARBA" id="ARBA00023157"/>
    </source>
</evidence>
<dbReference type="EMBL" id="AGCU01103192">
    <property type="status" value="NOT_ANNOTATED_CDS"/>
    <property type="molecule type" value="Genomic_DNA"/>
</dbReference>
<evidence type="ECO:0000256" key="2">
    <source>
        <dbReference type="ARBA" id="ARBA00024195"/>
    </source>
</evidence>
<dbReference type="SUPFAM" id="SSF57424">
    <property type="entry name" value="LDL receptor-like module"/>
    <property type="match status" value="1"/>
</dbReference>
<dbReference type="FunFam" id="2.40.10.10:FF:000002">
    <property type="entry name" value="Transmembrane protease serine"/>
    <property type="match status" value="1"/>
</dbReference>
<comment type="caution">
    <text evidence="3">Lacks conserved residue(s) required for the propagation of feature annotation.</text>
</comment>
<reference evidence="8" key="1">
    <citation type="submission" date="2011-10" db="EMBL/GenBank/DDBJ databases">
        <authorList>
            <consortium name="Soft-shell Turtle Genome Consortium"/>
        </authorList>
    </citation>
    <scope>NUCLEOTIDE SEQUENCE [LARGE SCALE GENOMIC DNA]</scope>
    <source>
        <strain evidence="8">Daiwa-1</strain>
    </source>
</reference>
<dbReference type="PANTHER" id="PTHR24252:SF26">
    <property type="entry name" value="TRANSMEMBRANE SERINE PROTEASE 9"/>
    <property type="match status" value="1"/>
</dbReference>
<feature type="transmembrane region" description="Helical" evidence="5">
    <location>
        <begin position="28"/>
        <end position="48"/>
    </location>
</feature>
<dbReference type="EMBL" id="AGCU01103195">
    <property type="status" value="NOT_ANNOTATED_CDS"/>
    <property type="molecule type" value="Genomic_DNA"/>
</dbReference>
<evidence type="ECO:0000313" key="8">
    <source>
        <dbReference type="Proteomes" id="UP000007267"/>
    </source>
</evidence>
<evidence type="ECO:0000259" key="6">
    <source>
        <dbReference type="PROSITE" id="PS50240"/>
    </source>
</evidence>
<dbReference type="Proteomes" id="UP000007267">
    <property type="component" value="Unassembled WGS sequence"/>
</dbReference>
<keyword evidence="5" id="KW-0472">Membrane</keyword>
<dbReference type="InterPro" id="IPR043504">
    <property type="entry name" value="Peptidase_S1_PA_chymotrypsin"/>
</dbReference>
<feature type="region of interest" description="Disordered" evidence="4">
    <location>
        <begin position="473"/>
        <end position="505"/>
    </location>
</feature>
<dbReference type="EMBL" id="AGCU01103190">
    <property type="status" value="NOT_ANNOTATED_CDS"/>
    <property type="molecule type" value="Genomic_DNA"/>
</dbReference>
<accession>K7GIF4</accession>
<dbReference type="InterPro" id="IPR009003">
    <property type="entry name" value="Peptidase_S1_PA"/>
</dbReference>
<keyword evidence="5" id="KW-1133">Transmembrane helix</keyword>
<dbReference type="Ensembl" id="ENSPSIT00000020159.1">
    <property type="protein sequence ID" value="ENSPSIP00000020065.1"/>
    <property type="gene ID" value="ENSPSIG00000017773.1"/>
</dbReference>
<evidence type="ECO:0000256" key="4">
    <source>
        <dbReference type="SAM" id="MobiDB-lite"/>
    </source>
</evidence>
<dbReference type="InterPro" id="IPR001254">
    <property type="entry name" value="Trypsin_dom"/>
</dbReference>
<dbReference type="EMBL" id="AGCU01103191">
    <property type="status" value="NOT_ANNOTATED_CDS"/>
    <property type="molecule type" value="Genomic_DNA"/>
</dbReference>
<dbReference type="PROSITE" id="PS50240">
    <property type="entry name" value="TRYPSIN_DOM"/>
    <property type="match status" value="1"/>
</dbReference>
<keyword evidence="8" id="KW-1185">Reference proteome</keyword>
<dbReference type="EMBL" id="AGCU01103193">
    <property type="status" value="NOT_ANNOTATED_CDS"/>
    <property type="molecule type" value="Genomic_DNA"/>
</dbReference>
<keyword evidence="5" id="KW-0812">Transmembrane</keyword>
<dbReference type="SUPFAM" id="SSF50494">
    <property type="entry name" value="Trypsin-like serine proteases"/>
    <property type="match status" value="1"/>
</dbReference>